<evidence type="ECO:0000259" key="2">
    <source>
        <dbReference type="Pfam" id="PF16976"/>
    </source>
</evidence>
<protein>
    <submittedName>
        <fullName evidence="3">Flp pilus assembly protein CpaB</fullName>
    </submittedName>
</protein>
<proteinExistence type="predicted"/>
<evidence type="ECO:0000313" key="4">
    <source>
        <dbReference type="Proteomes" id="UP001234798"/>
    </source>
</evidence>
<sequence>MKTRSLILLASAITLAAGAALVGRALMRPPPPVTIVKQVEAPRAPVRQVLSVAGTLAPGEFVVGRSLVWRELPAGEIRAGYYAATTDEERRVAERAVAGSTPRRALQDGEPLTREGLVFNGDHGFVAAVLKPELRAVSIPTSAVTSNSGLVSAGDRVDVILHLERDETQPQTIGQPDASYTALASQTIVRNARVLGLNGNPSGIAPAASGPAEAGVADKKSAPPRNYYESITLEVSPKDAERLALSREVGLLQLALRSVQADSVAQVSDEDKSVTRVYDATDIFKKPARPPIIVQTFRGDRETAQVFRSPPQPNDEQSLASAAR</sequence>
<accession>A0ABY9LW28</accession>
<reference evidence="3 4" key="1">
    <citation type="submission" date="2023-08" db="EMBL/GenBank/DDBJ databases">
        <title>Achromobacter seleniivolatilans sp. nov., isolated from seleniferous soil.</title>
        <authorList>
            <person name="Zhang S."/>
            <person name="Li K."/>
            <person name="Peng J."/>
            <person name="Zhao Q."/>
            <person name="Wang H."/>
            <person name="Guo Y."/>
        </authorList>
    </citation>
    <scope>NUCLEOTIDE SEQUENCE [LARGE SCALE GENOMIC DNA]</scope>
    <source>
        <strain evidence="3 4">R39</strain>
    </source>
</reference>
<keyword evidence="4" id="KW-1185">Reference proteome</keyword>
<gene>
    <name evidence="3" type="primary">cpaB</name>
    <name evidence="3" type="ORF">RAS12_20530</name>
</gene>
<dbReference type="Pfam" id="PF16976">
    <property type="entry name" value="RcpC"/>
    <property type="match status" value="1"/>
</dbReference>
<evidence type="ECO:0000256" key="1">
    <source>
        <dbReference type="SAM" id="MobiDB-lite"/>
    </source>
</evidence>
<dbReference type="InterPro" id="IPR031571">
    <property type="entry name" value="RcpC_dom"/>
</dbReference>
<dbReference type="Proteomes" id="UP001234798">
    <property type="component" value="Chromosome"/>
</dbReference>
<organism evidence="3 4">
    <name type="scientific">Achromobacter seleniivolatilans</name>
    <dbReference type="NCBI Taxonomy" id="3047478"/>
    <lineage>
        <taxon>Bacteria</taxon>
        <taxon>Pseudomonadati</taxon>
        <taxon>Pseudomonadota</taxon>
        <taxon>Betaproteobacteria</taxon>
        <taxon>Burkholderiales</taxon>
        <taxon>Alcaligenaceae</taxon>
        <taxon>Achromobacter</taxon>
    </lineage>
</organism>
<dbReference type="EMBL" id="CP132976">
    <property type="protein sequence ID" value="WMD18996.1"/>
    <property type="molecule type" value="Genomic_DNA"/>
</dbReference>
<dbReference type="NCBIfam" id="TIGR03177">
    <property type="entry name" value="pilus_cpaB"/>
    <property type="match status" value="1"/>
</dbReference>
<evidence type="ECO:0000313" key="3">
    <source>
        <dbReference type="EMBL" id="WMD18996.1"/>
    </source>
</evidence>
<name>A0ABY9LW28_9BURK</name>
<feature type="compositionally biased region" description="Polar residues" evidence="1">
    <location>
        <begin position="314"/>
        <end position="324"/>
    </location>
</feature>
<feature type="domain" description="Flp pilus assembly protein RcpC/CpaB" evidence="2">
    <location>
        <begin position="125"/>
        <end position="257"/>
    </location>
</feature>
<dbReference type="RefSeq" id="WP_306939681.1">
    <property type="nucleotide sequence ID" value="NZ_CP132976.1"/>
</dbReference>
<feature type="region of interest" description="Disordered" evidence="1">
    <location>
        <begin position="302"/>
        <end position="324"/>
    </location>
</feature>
<dbReference type="InterPro" id="IPR017592">
    <property type="entry name" value="Pilus_assmbl_Flp-typ_CpaB"/>
</dbReference>